<dbReference type="OrthoDB" id="5859791at2759"/>
<protein>
    <submittedName>
        <fullName evidence="3">Uncharacterized protein</fullName>
    </submittedName>
</protein>
<feature type="non-terminal residue" evidence="3">
    <location>
        <position position="1"/>
    </location>
</feature>
<comment type="caution">
    <text evidence="3">The sequence shown here is derived from an EMBL/GenBank/DDBJ whole genome shotgun (WGS) entry which is preliminary data.</text>
</comment>
<accession>A0A433STM1</accession>
<dbReference type="STRING" id="188477.A0A433STM1"/>
<dbReference type="EMBL" id="RQTK01001041">
    <property type="protein sequence ID" value="RUS72637.1"/>
    <property type="molecule type" value="Genomic_DNA"/>
</dbReference>
<keyword evidence="2" id="KW-0732">Signal</keyword>
<dbReference type="Proteomes" id="UP000271974">
    <property type="component" value="Unassembled WGS sequence"/>
</dbReference>
<name>A0A433STM1_ELYCH</name>
<reference evidence="3 4" key="1">
    <citation type="submission" date="2019-01" db="EMBL/GenBank/DDBJ databases">
        <title>A draft genome assembly of the solar-powered sea slug Elysia chlorotica.</title>
        <authorList>
            <person name="Cai H."/>
            <person name="Li Q."/>
            <person name="Fang X."/>
            <person name="Li J."/>
            <person name="Curtis N.E."/>
            <person name="Altenburger A."/>
            <person name="Shibata T."/>
            <person name="Feng M."/>
            <person name="Maeda T."/>
            <person name="Schwartz J.A."/>
            <person name="Shigenobu S."/>
            <person name="Lundholm N."/>
            <person name="Nishiyama T."/>
            <person name="Yang H."/>
            <person name="Hasebe M."/>
            <person name="Li S."/>
            <person name="Pierce S.K."/>
            <person name="Wang J."/>
        </authorList>
    </citation>
    <scope>NUCLEOTIDE SEQUENCE [LARGE SCALE GENOMIC DNA]</scope>
    <source>
        <strain evidence="3">EC2010</strain>
        <tissue evidence="3">Whole organism of an adult</tissue>
    </source>
</reference>
<proteinExistence type="predicted"/>
<evidence type="ECO:0000313" key="3">
    <source>
        <dbReference type="EMBL" id="RUS72637.1"/>
    </source>
</evidence>
<evidence type="ECO:0000256" key="1">
    <source>
        <dbReference type="SAM" id="MobiDB-lite"/>
    </source>
</evidence>
<feature type="chain" id="PRO_5019478672" evidence="2">
    <location>
        <begin position="21"/>
        <end position="105"/>
    </location>
</feature>
<feature type="non-terminal residue" evidence="3">
    <location>
        <position position="105"/>
    </location>
</feature>
<organism evidence="3 4">
    <name type="scientific">Elysia chlorotica</name>
    <name type="common">Eastern emerald elysia</name>
    <name type="synonym">Sea slug</name>
    <dbReference type="NCBI Taxonomy" id="188477"/>
    <lineage>
        <taxon>Eukaryota</taxon>
        <taxon>Metazoa</taxon>
        <taxon>Spiralia</taxon>
        <taxon>Lophotrochozoa</taxon>
        <taxon>Mollusca</taxon>
        <taxon>Gastropoda</taxon>
        <taxon>Heterobranchia</taxon>
        <taxon>Euthyneura</taxon>
        <taxon>Panpulmonata</taxon>
        <taxon>Sacoglossa</taxon>
        <taxon>Placobranchoidea</taxon>
        <taxon>Plakobranchidae</taxon>
        <taxon>Elysia</taxon>
    </lineage>
</organism>
<feature type="signal peptide" evidence="2">
    <location>
        <begin position="1"/>
        <end position="20"/>
    </location>
</feature>
<keyword evidence="4" id="KW-1185">Reference proteome</keyword>
<feature type="compositionally biased region" description="Basic and acidic residues" evidence="1">
    <location>
        <begin position="64"/>
        <end position="76"/>
    </location>
</feature>
<sequence length="105" mass="11816">FLFCCFPLFISVFQLETFFALPRKERKFVPRDPKQTQALLDLEKVFGDGSKPQQPDPPAGTGKPKSEPEASADKKSQAIGQEIPDTTLLIHFFGRNGKDVLKYDD</sequence>
<evidence type="ECO:0000313" key="4">
    <source>
        <dbReference type="Proteomes" id="UP000271974"/>
    </source>
</evidence>
<gene>
    <name evidence="3" type="ORF">EGW08_019611</name>
</gene>
<feature type="region of interest" description="Disordered" evidence="1">
    <location>
        <begin position="46"/>
        <end position="82"/>
    </location>
</feature>
<evidence type="ECO:0000256" key="2">
    <source>
        <dbReference type="SAM" id="SignalP"/>
    </source>
</evidence>
<dbReference type="AlphaFoldDB" id="A0A433STM1"/>